<dbReference type="GO" id="GO:0098003">
    <property type="term" value="P:viral tail assembly"/>
    <property type="evidence" value="ECO:0007669"/>
    <property type="project" value="UniProtKB-KW"/>
</dbReference>
<name>A0A6J5N4F1_9CAUD</name>
<dbReference type="EMBL" id="LR796624">
    <property type="protein sequence ID" value="CAB4154420.1"/>
    <property type="molecule type" value="Genomic_DNA"/>
</dbReference>
<organism evidence="4">
    <name type="scientific">uncultured Caudovirales phage</name>
    <dbReference type="NCBI Taxonomy" id="2100421"/>
    <lineage>
        <taxon>Viruses</taxon>
        <taxon>Duplodnaviria</taxon>
        <taxon>Heunggongvirae</taxon>
        <taxon>Uroviricota</taxon>
        <taxon>Caudoviricetes</taxon>
        <taxon>Peduoviridae</taxon>
        <taxon>Maltschvirus</taxon>
        <taxon>Maltschvirus maltsch</taxon>
    </lineage>
</organism>
<dbReference type="InterPro" id="IPR013491">
    <property type="entry name" value="Tape_meas_N"/>
</dbReference>
<dbReference type="Pfam" id="PF20155">
    <property type="entry name" value="TMP_3"/>
    <property type="match status" value="1"/>
</dbReference>
<sequence length="655" mass="67986">MAAAELKLQVGLDLAFFRQQLAQLGTAAVGYQMPINIKFDRLSIQQELNKLGANISRRTYRLEVATNIATEIKNAGTLAKALRGLDNAIQKNKGVANRTGGGATGSVVDASKLEKSLKTATKPVLESVYNEMDRLGIRMAKAANDAGKTTNESLRAAILSGIPQVTADMAQGLAKGINPLMQINGQKGAKLFIDAWKDAAGIASPSKVFKEIGKNIIDGLEIGLQDFDALKTKMIGEMREFAAAMKREAKVGGIGIGGLLSPIARPQGAATKTIPGVLSPMGGVSSDPGRGNQKILNSLSLLTGDPALYRKRMSSVGPERLPSSLLGAAQSQFSLESLAPSFKQARLASKVSPLDKIIDEAFFGRGTLPKAQSALSSLSNSLERLGTATRAAMPSGILRDASGNARLKAFGGVDPSQTMGIFPPMGKTPTSAPGGSFLQFSQRATAVSAGLQQPSAPFPMGGGGAPPIPPTPPRGGQGGAGGFGGRLNSALAGASLPGAGLVKEIGSEFGYAAKQVLLFGAAYRGLAFLTDFPAQVGNAVASLQTYRNTLTAVTGGGAEFSKSNQFVLDLVEKYNIPLQSARDGFTKLYASMAPAGFKGDEIRNIFTGISQGAATFGMSADKVDRVNYAFAQMASKGQVMSEELKGQLGDVLPGA</sequence>
<evidence type="ECO:0000313" key="4">
    <source>
        <dbReference type="EMBL" id="CAB4154420.1"/>
    </source>
</evidence>
<keyword evidence="1" id="KW-1188">Viral release from host cell</keyword>
<evidence type="ECO:0000259" key="3">
    <source>
        <dbReference type="Pfam" id="PF20155"/>
    </source>
</evidence>
<feature type="region of interest" description="Disordered" evidence="2">
    <location>
        <begin position="460"/>
        <end position="482"/>
    </location>
</feature>
<reference evidence="4" key="1">
    <citation type="submission" date="2020-04" db="EMBL/GenBank/DDBJ databases">
        <authorList>
            <person name="Chiriac C."/>
            <person name="Salcher M."/>
            <person name="Ghai R."/>
            <person name="Kavagutti S V."/>
        </authorList>
    </citation>
    <scope>NUCLEOTIDE SEQUENCE</scope>
</reference>
<accession>A0A6J5N4F1</accession>
<feature type="non-terminal residue" evidence="4">
    <location>
        <position position="655"/>
    </location>
</feature>
<evidence type="ECO:0000256" key="1">
    <source>
        <dbReference type="ARBA" id="ARBA00022465"/>
    </source>
</evidence>
<proteinExistence type="predicted"/>
<dbReference type="NCBIfam" id="TIGR02675">
    <property type="entry name" value="tape_meas_nterm"/>
    <property type="match status" value="1"/>
</dbReference>
<gene>
    <name evidence="4" type="ORF">UFOVP649_1</name>
</gene>
<evidence type="ECO:0000256" key="2">
    <source>
        <dbReference type="SAM" id="MobiDB-lite"/>
    </source>
</evidence>
<feature type="domain" description="Tape measure protein N-terminal" evidence="3">
    <location>
        <begin position="537"/>
        <end position="647"/>
    </location>
</feature>
<protein>
    <submittedName>
        <fullName evidence="4">Caudovirus, tape measure, N-terminal</fullName>
    </submittedName>
</protein>
<keyword evidence="1" id="KW-1245">Viral tail assembly</keyword>